<evidence type="ECO:0000313" key="2">
    <source>
        <dbReference type="EMBL" id="PON40916.1"/>
    </source>
</evidence>
<accession>A0A2P5AWN2</accession>
<dbReference type="Pfam" id="PF14577">
    <property type="entry name" value="SEO_C"/>
    <property type="match status" value="1"/>
</dbReference>
<gene>
    <name evidence="2" type="ORF">PanWU01x14_293580</name>
</gene>
<dbReference type="Proteomes" id="UP000237105">
    <property type="component" value="Unassembled WGS sequence"/>
</dbReference>
<dbReference type="PANTHER" id="PTHR33232">
    <property type="entry name" value="PROTEIN SIEVE ELEMENT OCCLUSION B-LIKE"/>
    <property type="match status" value="1"/>
</dbReference>
<reference evidence="3" key="1">
    <citation type="submission" date="2016-06" db="EMBL/GenBank/DDBJ databases">
        <title>Parallel loss of symbiosis genes in relatives of nitrogen-fixing non-legume Parasponia.</title>
        <authorList>
            <person name="Van Velzen R."/>
            <person name="Holmer R."/>
            <person name="Bu F."/>
            <person name="Rutten L."/>
            <person name="Van Zeijl A."/>
            <person name="Liu W."/>
            <person name="Santuari L."/>
            <person name="Cao Q."/>
            <person name="Sharma T."/>
            <person name="Shen D."/>
            <person name="Roswanjaya Y."/>
            <person name="Wardhani T."/>
            <person name="Kalhor M.S."/>
            <person name="Jansen J."/>
            <person name="Van den Hoogen J."/>
            <person name="Gungor B."/>
            <person name="Hartog M."/>
            <person name="Hontelez J."/>
            <person name="Verver J."/>
            <person name="Yang W.-C."/>
            <person name="Schijlen E."/>
            <person name="Repin R."/>
            <person name="Schilthuizen M."/>
            <person name="Schranz E."/>
            <person name="Heidstra R."/>
            <person name="Miyata K."/>
            <person name="Fedorova E."/>
            <person name="Kohlen W."/>
            <person name="Bisseling T."/>
            <person name="Smit S."/>
            <person name="Geurts R."/>
        </authorList>
    </citation>
    <scope>NUCLEOTIDE SEQUENCE [LARGE SCALE GENOMIC DNA]</scope>
    <source>
        <strain evidence="3">cv. WU1-14</strain>
    </source>
</reference>
<organism evidence="2 3">
    <name type="scientific">Parasponia andersonii</name>
    <name type="common">Sponia andersonii</name>
    <dbReference type="NCBI Taxonomy" id="3476"/>
    <lineage>
        <taxon>Eukaryota</taxon>
        <taxon>Viridiplantae</taxon>
        <taxon>Streptophyta</taxon>
        <taxon>Embryophyta</taxon>
        <taxon>Tracheophyta</taxon>
        <taxon>Spermatophyta</taxon>
        <taxon>Magnoliopsida</taxon>
        <taxon>eudicotyledons</taxon>
        <taxon>Gunneridae</taxon>
        <taxon>Pentapetalae</taxon>
        <taxon>rosids</taxon>
        <taxon>fabids</taxon>
        <taxon>Rosales</taxon>
        <taxon>Cannabaceae</taxon>
        <taxon>Parasponia</taxon>
    </lineage>
</organism>
<dbReference type="STRING" id="3476.A0A2P5AWN2"/>
<dbReference type="GO" id="GO:0010088">
    <property type="term" value="P:phloem development"/>
    <property type="evidence" value="ECO:0007669"/>
    <property type="project" value="InterPro"/>
</dbReference>
<protein>
    <submittedName>
        <fullName evidence="2">Sieve element occlusion, C-terminal</fullName>
    </submittedName>
</protein>
<evidence type="ECO:0000313" key="3">
    <source>
        <dbReference type="Proteomes" id="UP000237105"/>
    </source>
</evidence>
<proteinExistence type="predicted"/>
<dbReference type="EMBL" id="JXTB01000429">
    <property type="protein sequence ID" value="PON40916.1"/>
    <property type="molecule type" value="Genomic_DNA"/>
</dbReference>
<keyword evidence="3" id="KW-1185">Reference proteome</keyword>
<evidence type="ECO:0000259" key="1">
    <source>
        <dbReference type="Pfam" id="PF14577"/>
    </source>
</evidence>
<comment type="caution">
    <text evidence="2">The sequence shown here is derived from an EMBL/GenBank/DDBJ whole genome shotgun (WGS) entry which is preliminary data.</text>
</comment>
<dbReference type="InterPro" id="IPR039299">
    <property type="entry name" value="SEOA"/>
</dbReference>
<dbReference type="PANTHER" id="PTHR33232:SF20">
    <property type="entry name" value="PROTEIN SIEVE ELEMENT OCCLUSION B-LIKE"/>
    <property type="match status" value="1"/>
</dbReference>
<dbReference type="InterPro" id="IPR027944">
    <property type="entry name" value="SEO_C"/>
</dbReference>
<sequence>MVPLEVIRYIKEKWNFSKKPQVVVMDTHGKIVHTNAIHMMCIWRSQAYPFSTVQEQLMWEKTSWSIDLLVDDLEPNMFTCLQEGRHICLYGGEDIEWIRKFTTIAKDKAREASIILVLLYVGRSNPNEKVEAIIETIHTENLSRTLEWNLIWYFWMRLKSMWQSKREMPKSKNVMSDPIIEGITEMQSYGSIE</sequence>
<dbReference type="AlphaFoldDB" id="A0A2P5AWN2"/>
<dbReference type="OrthoDB" id="1895250at2759"/>
<name>A0A2P5AWN2_PARAD</name>
<feature type="domain" description="Sieve element occlusion C-terminal" evidence="1">
    <location>
        <begin position="54"/>
        <end position="190"/>
    </location>
</feature>